<proteinExistence type="predicted"/>
<dbReference type="AlphaFoldDB" id="A0A9N9ZZU0"/>
<reference evidence="2" key="1">
    <citation type="submission" date="2021-12" db="EMBL/GenBank/DDBJ databases">
        <authorList>
            <person name="King R."/>
        </authorList>
    </citation>
    <scope>NUCLEOTIDE SEQUENCE</scope>
</reference>
<dbReference type="InterPro" id="IPR032376">
    <property type="entry name" value="DOCK_N"/>
</dbReference>
<dbReference type="PANTHER" id="PTHR45653:SF12">
    <property type="entry name" value="SPONGE, ISOFORM E"/>
    <property type="match status" value="1"/>
</dbReference>
<name>A0A9N9ZZU0_BEMTA</name>
<organism evidence="2 3">
    <name type="scientific">Bemisia tabaci</name>
    <name type="common">Sweetpotato whitefly</name>
    <name type="synonym">Aleurodes tabaci</name>
    <dbReference type="NCBI Taxonomy" id="7038"/>
    <lineage>
        <taxon>Eukaryota</taxon>
        <taxon>Metazoa</taxon>
        <taxon>Ecdysozoa</taxon>
        <taxon>Arthropoda</taxon>
        <taxon>Hexapoda</taxon>
        <taxon>Insecta</taxon>
        <taxon>Pterygota</taxon>
        <taxon>Neoptera</taxon>
        <taxon>Paraneoptera</taxon>
        <taxon>Hemiptera</taxon>
        <taxon>Sternorrhyncha</taxon>
        <taxon>Aleyrodoidea</taxon>
        <taxon>Aleyrodidae</taxon>
        <taxon>Aleyrodinae</taxon>
        <taxon>Bemisia</taxon>
    </lineage>
</organism>
<keyword evidence="3" id="KW-1185">Reference proteome</keyword>
<dbReference type="GO" id="GO:0007264">
    <property type="term" value="P:small GTPase-mediated signal transduction"/>
    <property type="evidence" value="ECO:0007669"/>
    <property type="project" value="InterPro"/>
</dbReference>
<dbReference type="Pfam" id="PF16172">
    <property type="entry name" value="DOCK_N"/>
    <property type="match status" value="1"/>
</dbReference>
<dbReference type="GO" id="GO:0031267">
    <property type="term" value="F:small GTPase binding"/>
    <property type="evidence" value="ECO:0007669"/>
    <property type="project" value="TreeGrafter"/>
</dbReference>
<protein>
    <recommendedName>
        <fullName evidence="1">Dedicator of cytokinesis N-terminal domain-containing protein</fullName>
    </recommendedName>
</protein>
<dbReference type="EMBL" id="OU963862">
    <property type="protein sequence ID" value="CAH0380535.1"/>
    <property type="molecule type" value="Genomic_DNA"/>
</dbReference>
<sequence>MSSAARFKPGWYRGFCTKNRSIKGIFPCSYVYVKPCKIENEGLFETAVPLEDPAVREVALVLREWNLIWKNAYVDRETYKFTILRKVMWELLDWRRQLLMGTLTQDQTKELKLRITSKIDWGNRYNVCLVSK</sequence>
<accession>A0A9N9ZZU0</accession>
<dbReference type="InterPro" id="IPR026791">
    <property type="entry name" value="DOCK"/>
</dbReference>
<dbReference type="Proteomes" id="UP001152759">
    <property type="component" value="Chromosome 1"/>
</dbReference>
<feature type="domain" description="Dedicator of cytokinesis N-terminal" evidence="1">
    <location>
        <begin position="42"/>
        <end position="124"/>
    </location>
</feature>
<gene>
    <name evidence="2" type="ORF">BEMITA_LOCUS283</name>
</gene>
<evidence type="ECO:0000313" key="2">
    <source>
        <dbReference type="EMBL" id="CAH0380535.1"/>
    </source>
</evidence>
<dbReference type="GO" id="GO:0005737">
    <property type="term" value="C:cytoplasm"/>
    <property type="evidence" value="ECO:0007669"/>
    <property type="project" value="TreeGrafter"/>
</dbReference>
<dbReference type="Gene3D" id="2.30.30.40">
    <property type="entry name" value="SH3 Domains"/>
    <property type="match status" value="1"/>
</dbReference>
<dbReference type="GO" id="GO:0005886">
    <property type="term" value="C:plasma membrane"/>
    <property type="evidence" value="ECO:0007669"/>
    <property type="project" value="TreeGrafter"/>
</dbReference>
<dbReference type="PANTHER" id="PTHR45653">
    <property type="entry name" value="DEDICATOR OF CYTOKINESIS"/>
    <property type="match status" value="1"/>
</dbReference>
<dbReference type="GO" id="GO:0005085">
    <property type="term" value="F:guanyl-nucleotide exchange factor activity"/>
    <property type="evidence" value="ECO:0007669"/>
    <property type="project" value="InterPro"/>
</dbReference>
<evidence type="ECO:0000313" key="3">
    <source>
        <dbReference type="Proteomes" id="UP001152759"/>
    </source>
</evidence>
<evidence type="ECO:0000259" key="1">
    <source>
        <dbReference type="Pfam" id="PF16172"/>
    </source>
</evidence>
<dbReference type="Gene3D" id="1.20.1270.350">
    <property type="entry name" value="Dedicator of cytokinesis N-terminal subdomain"/>
    <property type="match status" value="1"/>
</dbReference>
<dbReference type="InterPro" id="IPR042455">
    <property type="entry name" value="DOCK_N_sub1"/>
</dbReference>